<evidence type="ECO:0000256" key="1">
    <source>
        <dbReference type="ARBA" id="ARBA00013081"/>
    </source>
</evidence>
<proteinExistence type="predicted"/>
<dbReference type="SUPFAM" id="SSF52799">
    <property type="entry name" value="(Phosphotyrosine protein) phosphatases II"/>
    <property type="match status" value="1"/>
</dbReference>
<dbReference type="CDD" id="cd14498">
    <property type="entry name" value="DSP"/>
    <property type="match status" value="1"/>
</dbReference>
<evidence type="ECO:0000259" key="3">
    <source>
        <dbReference type="PROSITE" id="PS50056"/>
    </source>
</evidence>
<dbReference type="EC" id="3.1.3.16" evidence="1"/>
<feature type="domain" description="Tyrosine specific protein phosphatases" evidence="3">
    <location>
        <begin position="318"/>
        <end position="378"/>
    </location>
</feature>
<name>A0AAF5DF45_STRER</name>
<reference evidence="5" key="1">
    <citation type="submission" date="2024-02" db="UniProtKB">
        <authorList>
            <consortium name="WormBaseParasite"/>
        </authorList>
    </citation>
    <scope>IDENTIFICATION</scope>
</reference>
<organism evidence="4 5">
    <name type="scientific">Strongyloides stercoralis</name>
    <name type="common">Threadworm</name>
    <dbReference type="NCBI Taxonomy" id="6248"/>
    <lineage>
        <taxon>Eukaryota</taxon>
        <taxon>Metazoa</taxon>
        <taxon>Ecdysozoa</taxon>
        <taxon>Nematoda</taxon>
        <taxon>Chromadorea</taxon>
        <taxon>Rhabditida</taxon>
        <taxon>Tylenchina</taxon>
        <taxon>Panagrolaimomorpha</taxon>
        <taxon>Strongyloidoidea</taxon>
        <taxon>Strongyloididae</taxon>
        <taxon>Strongyloides</taxon>
    </lineage>
</organism>
<dbReference type="GO" id="GO:0008579">
    <property type="term" value="F:JUN kinase phosphatase activity"/>
    <property type="evidence" value="ECO:0007669"/>
    <property type="project" value="TreeGrafter"/>
</dbReference>
<dbReference type="AlphaFoldDB" id="A0AAF5DF45"/>
<dbReference type="InterPro" id="IPR029021">
    <property type="entry name" value="Prot-tyrosine_phosphatase-like"/>
</dbReference>
<dbReference type="Proteomes" id="UP000035681">
    <property type="component" value="Unplaced"/>
</dbReference>
<dbReference type="PROSITE" id="PS50054">
    <property type="entry name" value="TYR_PHOSPHATASE_DUAL"/>
    <property type="match status" value="1"/>
</dbReference>
<dbReference type="Gene3D" id="3.90.190.10">
    <property type="entry name" value="Protein tyrosine phosphatase superfamily"/>
    <property type="match status" value="1"/>
</dbReference>
<dbReference type="InterPro" id="IPR020420">
    <property type="entry name" value="Atypical_DUSP_subfamB"/>
</dbReference>
<dbReference type="SMART" id="SM00195">
    <property type="entry name" value="DSPc"/>
    <property type="match status" value="1"/>
</dbReference>
<dbReference type="GO" id="GO:0017017">
    <property type="term" value="F:MAP kinase tyrosine/serine/threonine phosphatase activity"/>
    <property type="evidence" value="ECO:0007669"/>
    <property type="project" value="InterPro"/>
</dbReference>
<dbReference type="PANTHER" id="PTHR46377:SF1">
    <property type="entry name" value="DUAL SPECIFICITY PROTEIN PHOSPHATASE 19"/>
    <property type="match status" value="1"/>
</dbReference>
<dbReference type="GO" id="GO:0005737">
    <property type="term" value="C:cytoplasm"/>
    <property type="evidence" value="ECO:0007669"/>
    <property type="project" value="TreeGrafter"/>
</dbReference>
<dbReference type="InterPro" id="IPR020422">
    <property type="entry name" value="TYR_PHOSPHATASE_DUAL_dom"/>
</dbReference>
<accession>A0AAF5DF45</accession>
<protein>
    <recommendedName>
        <fullName evidence="1">protein-serine/threonine phosphatase</fullName>
        <ecNumber evidence="1">3.1.3.16</ecNumber>
    </recommendedName>
</protein>
<dbReference type="PRINTS" id="PR01910">
    <property type="entry name" value="ADSPHPHTASEB"/>
</dbReference>
<dbReference type="Pfam" id="PF00782">
    <property type="entry name" value="DSPc"/>
    <property type="match status" value="1"/>
</dbReference>
<dbReference type="InterPro" id="IPR000387">
    <property type="entry name" value="Tyr_Pase_dom"/>
</dbReference>
<dbReference type="InterPro" id="IPR000340">
    <property type="entry name" value="Dual-sp_phosphatase_cat-dom"/>
</dbReference>
<dbReference type="GO" id="GO:0004722">
    <property type="term" value="F:protein serine/threonine phosphatase activity"/>
    <property type="evidence" value="ECO:0007669"/>
    <property type="project" value="UniProtKB-EC"/>
</dbReference>
<dbReference type="PROSITE" id="PS50056">
    <property type="entry name" value="TYR_PHOSPHATASE_2"/>
    <property type="match status" value="1"/>
</dbReference>
<dbReference type="WBParaSite" id="TCONS_00011522.p1">
    <property type="protein sequence ID" value="TCONS_00011522.p1"/>
    <property type="gene ID" value="XLOC_006025"/>
</dbReference>
<dbReference type="PANTHER" id="PTHR46377">
    <property type="entry name" value="DUAL SPECIFICITY PROTEIN PHOSPHATASE 19"/>
    <property type="match status" value="1"/>
</dbReference>
<keyword evidence="4" id="KW-1185">Reference proteome</keyword>
<evidence type="ECO:0000313" key="4">
    <source>
        <dbReference type="Proteomes" id="UP000035681"/>
    </source>
</evidence>
<feature type="domain" description="Tyrosine-protein phosphatase" evidence="2">
    <location>
        <begin position="257"/>
        <end position="394"/>
    </location>
</feature>
<evidence type="ECO:0000259" key="2">
    <source>
        <dbReference type="PROSITE" id="PS50054"/>
    </source>
</evidence>
<sequence length="394" mass="44889">KVCVIVMPSIVPLIDRAGRREKILGEINIGTFNTYRIGSRVLEGRITKNNCKVKRSGFSEEGCQKKSVPGVNVKKPLNMVTLLAKETPQKIPLSSFKTHVLEPVFVAPNIDEVKLKRTIHMQTHLCYLKSLYNKNKQNTLSNWNVHLNKRIEPGQKKTSGRYMIESNTNNLQNEGDISRVMLNLYNNVTQEIFDTVNVCKDISYIKMTSPAILLDEISKIKARLKNVETTVVNESGNAKDNEKKREGFVVDLKPDLEVAKITDYIFIGSQDVAMNECLLKMNNITHIINVSIDVPNYFPDDFVYLKMKMYDRPDTNLNDYIPFINNFINEAIKTFKNPRIFIHCNAGISRSVSVTIAYLILCCGMSYNEAYEKVKGARKHSRPNDGFLNQLKSL</sequence>
<evidence type="ECO:0000313" key="5">
    <source>
        <dbReference type="WBParaSite" id="TCONS_00011522.p1"/>
    </source>
</evidence>